<dbReference type="FunFam" id="3.10.50.10:FF:000002">
    <property type="entry name" value="Chitinase domain-containing protein 1"/>
    <property type="match status" value="1"/>
</dbReference>
<dbReference type="PANTHER" id="PTHR46066">
    <property type="entry name" value="CHITINASE DOMAIN-CONTAINING PROTEIN 1 FAMILY MEMBER"/>
    <property type="match status" value="1"/>
</dbReference>
<evidence type="ECO:0000256" key="7">
    <source>
        <dbReference type="ARBA" id="ARBA00040976"/>
    </source>
</evidence>
<evidence type="ECO:0000313" key="9">
    <source>
        <dbReference type="EMBL" id="JAI90867.1"/>
    </source>
</evidence>
<dbReference type="InterPro" id="IPR017853">
    <property type="entry name" value="GH"/>
</dbReference>
<evidence type="ECO:0000256" key="3">
    <source>
        <dbReference type="ARBA" id="ARBA00009336"/>
    </source>
</evidence>
<dbReference type="FunFam" id="3.20.20.80:FF:000028">
    <property type="entry name" value="Chitinase domain-containing protein 1"/>
    <property type="match status" value="1"/>
</dbReference>
<reference evidence="9" key="1">
    <citation type="submission" date="2015-10" db="EMBL/GenBank/DDBJ databases">
        <title>Daphnia magna gene sets from two clonal populations assembled and annotated with EvidentialGene.</title>
        <authorList>
            <person name="Gilbert D."/>
            <person name="Podicheti R."/>
            <person name="Orsini L."/>
            <person name="Colbourne J."/>
            <person name="Pfrender M."/>
        </authorList>
    </citation>
    <scope>NUCLEOTIDE SEQUENCE</scope>
</reference>
<proteinExistence type="inferred from homology"/>
<dbReference type="OrthoDB" id="10254444at2759"/>
<sequence>METMKRHGSAVFFTVDRKMELHRQLLALVLFISVILHSVDSTLSKNDPKKTKSKPSVIIKEHPQEETVFERELVNVKTTATEILSDYKVYSSKTSERRIKKAVLGYITPWNGHGYDVAKIFANKFDLISPVWLQVTPTPGGKGYVITGLHDVDKNWMSSVKNRSSQSKVKMVPRLLFDRWSGQDYARLFKEKSRIWELNRVISEAIKENGFDGIVMEAWSQLGGQHSDEMIRIIGHLSNHLKESKFIFVLVVPPPVYHGNAPGMFRHEDFSRLVDSVDYFSLMTYDYSSSQRPGPNSPIQWVKKCVEILDPESKHRNQILLGLNFYGNDYSINGGGPIVGSQYIDILKNHTSAKFQWDDKSEEHFFEYKNQGRHTVFYPSLYSIDQRIRLAAKLGTGISIWELGQGLDYFYDLL</sequence>
<keyword evidence="4" id="KW-0964">Secreted</keyword>
<protein>
    <recommendedName>
        <fullName evidence="7">Chitinase domain-containing protein 1</fullName>
    </recommendedName>
</protein>
<accession>A0A0P4YDQ4</accession>
<dbReference type="AlphaFoldDB" id="A0A0P4YDQ4"/>
<evidence type="ECO:0000259" key="8">
    <source>
        <dbReference type="PROSITE" id="PS51910"/>
    </source>
</evidence>
<reference evidence="9" key="2">
    <citation type="submission" date="2015-10" db="EMBL/GenBank/DDBJ databases">
        <authorList>
            <person name="Gilbert D.G."/>
        </authorList>
    </citation>
    <scope>NUCLEOTIDE SEQUENCE</scope>
</reference>
<evidence type="ECO:0000256" key="5">
    <source>
        <dbReference type="ARBA" id="ARBA00022729"/>
    </source>
</evidence>
<feature type="domain" description="GH18" evidence="8">
    <location>
        <begin position="101"/>
        <end position="414"/>
    </location>
</feature>
<dbReference type="CDD" id="cd02876">
    <property type="entry name" value="GH18_SI-CLP"/>
    <property type="match status" value="1"/>
</dbReference>
<keyword evidence="5" id="KW-0732">Signal</keyword>
<evidence type="ECO:0000256" key="4">
    <source>
        <dbReference type="ARBA" id="ARBA00022525"/>
    </source>
</evidence>
<dbReference type="EMBL" id="GDIP01203788">
    <property type="protein sequence ID" value="JAJ19614.1"/>
    <property type="molecule type" value="Transcribed_RNA"/>
</dbReference>
<evidence type="ECO:0000256" key="6">
    <source>
        <dbReference type="ARBA" id="ARBA00023228"/>
    </source>
</evidence>
<dbReference type="InterPro" id="IPR029070">
    <property type="entry name" value="Chitinase_insertion_sf"/>
</dbReference>
<dbReference type="EMBL" id="GDIP01232534">
    <property type="protein sequence ID" value="JAI90867.1"/>
    <property type="molecule type" value="Transcribed_RNA"/>
</dbReference>
<comment type="similarity">
    <text evidence="3">Belongs to the glycosyl hydrolase 18 family.</text>
</comment>
<dbReference type="InterPro" id="IPR001223">
    <property type="entry name" value="Glyco_hydro18_cat"/>
</dbReference>
<organism evidence="9">
    <name type="scientific">Daphnia magna</name>
    <dbReference type="NCBI Taxonomy" id="35525"/>
    <lineage>
        <taxon>Eukaryota</taxon>
        <taxon>Metazoa</taxon>
        <taxon>Ecdysozoa</taxon>
        <taxon>Arthropoda</taxon>
        <taxon>Crustacea</taxon>
        <taxon>Branchiopoda</taxon>
        <taxon>Diplostraca</taxon>
        <taxon>Cladocera</taxon>
        <taxon>Anomopoda</taxon>
        <taxon>Daphniidae</taxon>
        <taxon>Daphnia</taxon>
    </lineage>
</organism>
<dbReference type="GO" id="GO:0005764">
    <property type="term" value="C:lysosome"/>
    <property type="evidence" value="ECO:0007669"/>
    <property type="project" value="UniProtKB-SubCell"/>
</dbReference>
<dbReference type="PANTHER" id="PTHR46066:SF2">
    <property type="entry name" value="CHITINASE DOMAIN-CONTAINING PROTEIN 1"/>
    <property type="match status" value="1"/>
</dbReference>
<dbReference type="GO" id="GO:0005576">
    <property type="term" value="C:extracellular region"/>
    <property type="evidence" value="ECO:0007669"/>
    <property type="project" value="UniProtKB-SubCell"/>
</dbReference>
<dbReference type="GO" id="GO:0070492">
    <property type="term" value="F:oligosaccharide binding"/>
    <property type="evidence" value="ECO:0007669"/>
    <property type="project" value="TreeGrafter"/>
</dbReference>
<dbReference type="GO" id="GO:0012505">
    <property type="term" value="C:endomembrane system"/>
    <property type="evidence" value="ECO:0007669"/>
    <property type="project" value="TreeGrafter"/>
</dbReference>
<comment type="subcellular location">
    <subcellularLocation>
        <location evidence="1">Lysosome</location>
    </subcellularLocation>
    <subcellularLocation>
        <location evidence="2">Secreted</location>
    </subcellularLocation>
</comment>
<dbReference type="PROSITE" id="PS51910">
    <property type="entry name" value="GH18_2"/>
    <property type="match status" value="1"/>
</dbReference>
<name>A0A0P4YDQ4_9CRUS</name>
<dbReference type="Gene3D" id="3.20.20.80">
    <property type="entry name" value="Glycosidases"/>
    <property type="match status" value="1"/>
</dbReference>
<dbReference type="SUPFAM" id="SSF51445">
    <property type="entry name" value="(Trans)glycosidases"/>
    <property type="match status" value="1"/>
</dbReference>
<dbReference type="GO" id="GO:0008061">
    <property type="term" value="F:chitin binding"/>
    <property type="evidence" value="ECO:0007669"/>
    <property type="project" value="InterPro"/>
</dbReference>
<evidence type="ECO:0000256" key="2">
    <source>
        <dbReference type="ARBA" id="ARBA00004613"/>
    </source>
</evidence>
<evidence type="ECO:0000256" key="1">
    <source>
        <dbReference type="ARBA" id="ARBA00004371"/>
    </source>
</evidence>
<keyword evidence="6" id="KW-0458">Lysosome</keyword>
<dbReference type="Pfam" id="PF00704">
    <property type="entry name" value="Glyco_hydro_18"/>
    <property type="match status" value="1"/>
</dbReference>
<dbReference type="GO" id="GO:0005975">
    <property type="term" value="P:carbohydrate metabolic process"/>
    <property type="evidence" value="ECO:0007669"/>
    <property type="project" value="InterPro"/>
</dbReference>
<dbReference type="InterPro" id="IPR011583">
    <property type="entry name" value="Chitinase_II/V-like_cat"/>
</dbReference>
<dbReference type="Gene3D" id="3.10.50.10">
    <property type="match status" value="1"/>
</dbReference>
<dbReference type="SMART" id="SM00636">
    <property type="entry name" value="Glyco_18"/>
    <property type="match status" value="1"/>
</dbReference>